<feature type="chain" id="PRO_5035301423" evidence="1">
    <location>
        <begin position="20"/>
        <end position="129"/>
    </location>
</feature>
<organism evidence="2 3">
    <name type="scientific">Daphnia galeata</name>
    <dbReference type="NCBI Taxonomy" id="27404"/>
    <lineage>
        <taxon>Eukaryota</taxon>
        <taxon>Metazoa</taxon>
        <taxon>Ecdysozoa</taxon>
        <taxon>Arthropoda</taxon>
        <taxon>Crustacea</taxon>
        <taxon>Branchiopoda</taxon>
        <taxon>Diplostraca</taxon>
        <taxon>Cladocera</taxon>
        <taxon>Anomopoda</taxon>
        <taxon>Daphniidae</taxon>
        <taxon>Daphnia</taxon>
    </lineage>
</organism>
<gene>
    <name evidence="2" type="ORF">DGAL_LOCUS9672</name>
</gene>
<evidence type="ECO:0000256" key="1">
    <source>
        <dbReference type="SAM" id="SignalP"/>
    </source>
</evidence>
<sequence length="129" mass="13644">MRKFLLFSLGSVTIWFVSGSISIGEELRSGAFVPLVQALAKAQASLLVLHITPPLLGSHRFLAFLAIATAFLQSMSHQGGLGSDLIVSGVLESAEINLVFFIGAFRGVEQAASDGGAYFLVPCYPVCVL</sequence>
<proteinExistence type="predicted"/>
<name>A0A8J2WPC3_9CRUS</name>
<feature type="signal peptide" evidence="1">
    <location>
        <begin position="1"/>
        <end position="19"/>
    </location>
</feature>
<dbReference type="EMBL" id="CAKKLH010000223">
    <property type="protein sequence ID" value="CAH0106517.1"/>
    <property type="molecule type" value="Genomic_DNA"/>
</dbReference>
<keyword evidence="1" id="KW-0732">Signal</keyword>
<protein>
    <submittedName>
        <fullName evidence="2">Uncharacterized protein</fullName>
    </submittedName>
</protein>
<keyword evidence="3" id="KW-1185">Reference proteome</keyword>
<accession>A0A8J2WPC3</accession>
<reference evidence="2" key="1">
    <citation type="submission" date="2021-11" db="EMBL/GenBank/DDBJ databases">
        <authorList>
            <person name="Schell T."/>
        </authorList>
    </citation>
    <scope>NUCLEOTIDE SEQUENCE</scope>
    <source>
        <strain evidence="2">M5</strain>
    </source>
</reference>
<evidence type="ECO:0000313" key="2">
    <source>
        <dbReference type="EMBL" id="CAH0106517.1"/>
    </source>
</evidence>
<comment type="caution">
    <text evidence="2">The sequence shown here is derived from an EMBL/GenBank/DDBJ whole genome shotgun (WGS) entry which is preliminary data.</text>
</comment>
<dbReference type="Proteomes" id="UP000789390">
    <property type="component" value="Unassembled WGS sequence"/>
</dbReference>
<evidence type="ECO:0000313" key="3">
    <source>
        <dbReference type="Proteomes" id="UP000789390"/>
    </source>
</evidence>
<dbReference type="AlphaFoldDB" id="A0A8J2WPC3"/>